<evidence type="ECO:0000259" key="7">
    <source>
        <dbReference type="SMART" id="SM00905"/>
    </source>
</evidence>
<dbReference type="InterPro" id="IPR006156">
    <property type="entry name" value="Dihydroneopterin_aldolase"/>
</dbReference>
<comment type="similarity">
    <text evidence="3 6">Belongs to the DHNA family.</text>
</comment>
<proteinExistence type="inferred from homology"/>
<reference evidence="8 9" key="1">
    <citation type="submission" date="2017-01" db="EMBL/GenBank/DDBJ databases">
        <authorList>
            <person name="Mah S.A."/>
            <person name="Swanson W.J."/>
            <person name="Moy G.W."/>
            <person name="Vacquier V.D."/>
        </authorList>
    </citation>
    <scope>NUCLEOTIDE SEQUENCE [LARGE SCALE GENOMIC DNA]</scope>
    <source>
        <strain evidence="8 9">DSM 11589</strain>
    </source>
</reference>
<accession>A0A1N7K6P5</accession>
<dbReference type="NCBIfam" id="TIGR00525">
    <property type="entry name" value="folB"/>
    <property type="match status" value="1"/>
</dbReference>
<dbReference type="RefSeq" id="WP_076399459.1">
    <property type="nucleotide sequence ID" value="NZ_FTOA01000002.1"/>
</dbReference>
<dbReference type="UniPathway" id="UPA00077">
    <property type="reaction ID" value="UER00154"/>
</dbReference>
<keyword evidence="4 6" id="KW-0289">Folate biosynthesis</keyword>
<dbReference type="GO" id="GO:0005737">
    <property type="term" value="C:cytoplasm"/>
    <property type="evidence" value="ECO:0007669"/>
    <property type="project" value="TreeGrafter"/>
</dbReference>
<protein>
    <recommendedName>
        <fullName evidence="6">7,8-dihydroneopterin aldolase</fullName>
        <ecNumber evidence="6">4.1.2.25</ecNumber>
    </recommendedName>
</protein>
<evidence type="ECO:0000313" key="8">
    <source>
        <dbReference type="EMBL" id="SIS57218.1"/>
    </source>
</evidence>
<comment type="function">
    <text evidence="6">Catalyzes the conversion of 7,8-dihydroneopterin to 6-hydroxymethyl-7,8-dihydropterin.</text>
</comment>
<dbReference type="Pfam" id="PF02152">
    <property type="entry name" value="FolB"/>
    <property type="match status" value="1"/>
</dbReference>
<dbReference type="SMART" id="SM00905">
    <property type="entry name" value="FolB"/>
    <property type="match status" value="1"/>
</dbReference>
<gene>
    <name evidence="8" type="ORF">SAMN05421779_102627</name>
</gene>
<comment type="pathway">
    <text evidence="2 6">Cofactor biosynthesis; tetrahydrofolate biosynthesis; 2-amino-4-hydroxy-6-hydroxymethyl-7,8-dihydropteridine diphosphate from 7,8-dihydroneopterin triphosphate: step 3/4.</text>
</comment>
<sequence length="148" mass="16372">MKTTSVLAPLRPVGRDGAPALADANQSLRHVFVRDLVQVCSVGIYDHEHEEPQRVRFNVDLAVREGVDALTSESIDDVVCYEQIVKRIRAIAQDGHTNLVETLAERVASMCLQDPRVRTARVRVEKLDVFEDAASVGVEIERHSSLAG</sequence>
<evidence type="ECO:0000256" key="2">
    <source>
        <dbReference type="ARBA" id="ARBA00005013"/>
    </source>
</evidence>
<dbReference type="Proteomes" id="UP000185678">
    <property type="component" value="Unassembled WGS sequence"/>
</dbReference>
<dbReference type="OrthoDB" id="5297888at2"/>
<evidence type="ECO:0000313" key="9">
    <source>
        <dbReference type="Proteomes" id="UP000185678"/>
    </source>
</evidence>
<dbReference type="AlphaFoldDB" id="A0A1N7K6P5"/>
<dbReference type="EMBL" id="FTOA01000002">
    <property type="protein sequence ID" value="SIS57218.1"/>
    <property type="molecule type" value="Genomic_DNA"/>
</dbReference>
<evidence type="ECO:0000256" key="4">
    <source>
        <dbReference type="ARBA" id="ARBA00022909"/>
    </source>
</evidence>
<dbReference type="GO" id="GO:0004150">
    <property type="term" value="F:dihydroneopterin aldolase activity"/>
    <property type="evidence" value="ECO:0007669"/>
    <property type="project" value="UniProtKB-UniRule"/>
</dbReference>
<dbReference type="PANTHER" id="PTHR42844">
    <property type="entry name" value="DIHYDRONEOPTERIN ALDOLASE 1-RELATED"/>
    <property type="match status" value="1"/>
</dbReference>
<dbReference type="InterPro" id="IPR043133">
    <property type="entry name" value="GTP-CH-I_C/QueF"/>
</dbReference>
<dbReference type="STRING" id="80876.SAMN05421779_102627"/>
<dbReference type="GO" id="GO:0046654">
    <property type="term" value="P:tetrahydrofolate biosynthetic process"/>
    <property type="evidence" value="ECO:0007669"/>
    <property type="project" value="UniProtKB-UniRule"/>
</dbReference>
<feature type="domain" description="Dihydroneopterin aldolase/epimerase" evidence="7">
    <location>
        <begin position="31"/>
        <end position="142"/>
    </location>
</feature>
<dbReference type="PANTHER" id="PTHR42844:SF1">
    <property type="entry name" value="DIHYDRONEOPTERIN ALDOLASE 1-RELATED"/>
    <property type="match status" value="1"/>
</dbReference>
<keyword evidence="5 6" id="KW-0456">Lyase</keyword>
<evidence type="ECO:0000256" key="6">
    <source>
        <dbReference type="RuleBase" id="RU362079"/>
    </source>
</evidence>
<dbReference type="EC" id="4.1.2.25" evidence="6"/>
<name>A0A1N7K6P5_9PROT</name>
<dbReference type="GO" id="GO:0046656">
    <property type="term" value="P:folic acid biosynthetic process"/>
    <property type="evidence" value="ECO:0007669"/>
    <property type="project" value="UniProtKB-UniRule"/>
</dbReference>
<evidence type="ECO:0000256" key="5">
    <source>
        <dbReference type="ARBA" id="ARBA00023239"/>
    </source>
</evidence>
<organism evidence="8 9">
    <name type="scientific">Insolitispirillum peregrinum</name>
    <dbReference type="NCBI Taxonomy" id="80876"/>
    <lineage>
        <taxon>Bacteria</taxon>
        <taxon>Pseudomonadati</taxon>
        <taxon>Pseudomonadota</taxon>
        <taxon>Alphaproteobacteria</taxon>
        <taxon>Rhodospirillales</taxon>
        <taxon>Novispirillaceae</taxon>
        <taxon>Insolitispirillum</taxon>
    </lineage>
</organism>
<comment type="catalytic activity">
    <reaction evidence="1 6">
        <text>7,8-dihydroneopterin = 6-hydroxymethyl-7,8-dihydropterin + glycolaldehyde</text>
        <dbReference type="Rhea" id="RHEA:10540"/>
        <dbReference type="ChEBI" id="CHEBI:17001"/>
        <dbReference type="ChEBI" id="CHEBI:17071"/>
        <dbReference type="ChEBI" id="CHEBI:44841"/>
        <dbReference type="EC" id="4.1.2.25"/>
    </reaction>
</comment>
<evidence type="ECO:0000256" key="1">
    <source>
        <dbReference type="ARBA" id="ARBA00001353"/>
    </source>
</evidence>
<keyword evidence="9" id="KW-1185">Reference proteome</keyword>
<dbReference type="NCBIfam" id="TIGR00526">
    <property type="entry name" value="folB_dom"/>
    <property type="match status" value="1"/>
</dbReference>
<dbReference type="Gene3D" id="3.30.1130.10">
    <property type="match status" value="1"/>
</dbReference>
<evidence type="ECO:0000256" key="3">
    <source>
        <dbReference type="ARBA" id="ARBA00005708"/>
    </source>
</evidence>
<dbReference type="InterPro" id="IPR006157">
    <property type="entry name" value="FolB_dom"/>
</dbReference>
<dbReference type="SUPFAM" id="SSF55620">
    <property type="entry name" value="Tetrahydrobiopterin biosynthesis enzymes-like"/>
    <property type="match status" value="1"/>
</dbReference>